<keyword evidence="1" id="KW-1133">Transmembrane helix</keyword>
<evidence type="ECO:0000313" key="3">
    <source>
        <dbReference type="Proteomes" id="UP000050280"/>
    </source>
</evidence>
<feature type="transmembrane region" description="Helical" evidence="1">
    <location>
        <begin position="30"/>
        <end position="50"/>
    </location>
</feature>
<proteinExistence type="predicted"/>
<gene>
    <name evidence="2" type="ORF">I595_3589</name>
</gene>
<accession>A0A0P7AVA5</accession>
<dbReference type="Pfam" id="PF20532">
    <property type="entry name" value="DUF6747"/>
    <property type="match status" value="1"/>
</dbReference>
<name>A0A0P7AVA5_9FLAO</name>
<dbReference type="AlphaFoldDB" id="A0A0P7AVA5"/>
<dbReference type="STRING" id="1300341.I595_3589"/>
<reference evidence="2 3" key="1">
    <citation type="submission" date="2015-09" db="EMBL/GenBank/DDBJ databases">
        <title>Genome sequence of the marine flavobacterium Croceitalea dokdonensis DOKDO 023 that contains proton- and sodium-pumping rhodopsins.</title>
        <authorList>
            <person name="Kwon S.-K."/>
            <person name="Lee H.K."/>
            <person name="Kwak M.-J."/>
            <person name="Kim J.F."/>
        </authorList>
    </citation>
    <scope>NUCLEOTIDE SEQUENCE [LARGE SCALE GENOMIC DNA]</scope>
    <source>
        <strain evidence="2 3">DOKDO 023</strain>
    </source>
</reference>
<dbReference type="EMBL" id="LDJX01000011">
    <property type="protein sequence ID" value="KPM30293.1"/>
    <property type="molecule type" value="Genomic_DNA"/>
</dbReference>
<evidence type="ECO:0000313" key="2">
    <source>
        <dbReference type="EMBL" id="KPM30293.1"/>
    </source>
</evidence>
<dbReference type="InterPro" id="IPR046635">
    <property type="entry name" value="DUF6747"/>
</dbReference>
<evidence type="ECO:0000256" key="1">
    <source>
        <dbReference type="SAM" id="Phobius"/>
    </source>
</evidence>
<keyword evidence="1" id="KW-0472">Membrane</keyword>
<keyword evidence="1" id="KW-0812">Transmembrane</keyword>
<dbReference type="RefSeq" id="WP_316934170.1">
    <property type="nucleotide sequence ID" value="NZ_LDJX01000011.1"/>
</dbReference>
<organism evidence="2 3">
    <name type="scientific">Croceitalea dokdonensis DOKDO 023</name>
    <dbReference type="NCBI Taxonomy" id="1300341"/>
    <lineage>
        <taxon>Bacteria</taxon>
        <taxon>Pseudomonadati</taxon>
        <taxon>Bacteroidota</taxon>
        <taxon>Flavobacteriia</taxon>
        <taxon>Flavobacteriales</taxon>
        <taxon>Flavobacteriaceae</taxon>
        <taxon>Croceitalea</taxon>
    </lineage>
</organism>
<sequence length="55" mass="6569">MGTFLHVKNLYINAFDERWPKFVVALLKGYTLFCAFMFAIALYAFVYRMFTGFHF</sequence>
<keyword evidence="3" id="KW-1185">Reference proteome</keyword>
<dbReference type="Proteomes" id="UP000050280">
    <property type="component" value="Unassembled WGS sequence"/>
</dbReference>
<protein>
    <submittedName>
        <fullName evidence="2">Uncharacterized protein</fullName>
    </submittedName>
</protein>
<comment type="caution">
    <text evidence="2">The sequence shown here is derived from an EMBL/GenBank/DDBJ whole genome shotgun (WGS) entry which is preliminary data.</text>
</comment>